<organism evidence="4 5">
    <name type="scientific">Candidatus Acetatifactor stercoripullorum</name>
    <dbReference type="NCBI Taxonomy" id="2838414"/>
    <lineage>
        <taxon>Bacteria</taxon>
        <taxon>Bacillati</taxon>
        <taxon>Bacillota</taxon>
        <taxon>Clostridia</taxon>
        <taxon>Lachnospirales</taxon>
        <taxon>Lachnospiraceae</taxon>
        <taxon>Acetatifactor</taxon>
    </lineage>
</organism>
<dbReference type="GO" id="GO:0051604">
    <property type="term" value="P:protein maturation"/>
    <property type="evidence" value="ECO:0007669"/>
    <property type="project" value="TreeGrafter"/>
</dbReference>
<dbReference type="SUPFAM" id="SSF56042">
    <property type="entry name" value="PurM C-terminal domain-like"/>
    <property type="match status" value="1"/>
</dbReference>
<dbReference type="PANTHER" id="PTHR30303:SF4">
    <property type="entry name" value="HYDROGENASE EXPRESSION_FORMATION PROTEIN HYPE"/>
    <property type="match status" value="1"/>
</dbReference>
<dbReference type="Gene3D" id="3.90.650.10">
    <property type="entry name" value="PurM-like C-terminal domain"/>
    <property type="match status" value="1"/>
</dbReference>
<dbReference type="PANTHER" id="PTHR30303">
    <property type="entry name" value="HYDROGENASE ISOENZYMES FORMATION PROTEIN HYPE"/>
    <property type="match status" value="1"/>
</dbReference>
<dbReference type="InterPro" id="IPR010918">
    <property type="entry name" value="PurM-like_C_dom"/>
</dbReference>
<proteinExistence type="inferred from homology"/>
<protein>
    <submittedName>
        <fullName evidence="4">Hydrogenase maturation factor</fullName>
    </submittedName>
</protein>
<evidence type="ECO:0000256" key="1">
    <source>
        <dbReference type="ARBA" id="ARBA00006243"/>
    </source>
</evidence>
<feature type="domain" description="PurM-like C-terminal" evidence="3">
    <location>
        <begin position="164"/>
        <end position="315"/>
    </location>
</feature>
<sequence>MKIGKVSETILKRSVLRHIKTEGKEIVSGAGVGGDCAFFASGDGQCVVSCMQEAALTIGREGAGEGMEGAEDGMSIGHLLQKCFNNLGAGGARPTAVMITLLLPEDIQEPDIRALMEQAQAACSGLGVAIAGGQTRICREVKAPCGVVTGFGKSGLLNGPGRAEPGQDIVVSKWIGLEGTAFLARRFKDKLRERYPAYFVEEAASFDRYYSILPEAAAAVKSGVCAMHDASEGGIFAALWELAERAGTGLAIDLRELPLRQETVEVCEYCGVNPYELLSGGCLVMTSGDGQALARILSEQGIPARVVGKITEGSRRIIRNGEEIRYMDRPQTDEIYKIIQRS</sequence>
<comment type="caution">
    <text evidence="4">The sequence shown here is derived from an EMBL/GenBank/DDBJ whole genome shotgun (WGS) entry which is preliminary data.</text>
</comment>
<dbReference type="Pfam" id="PF00586">
    <property type="entry name" value="AIRS"/>
    <property type="match status" value="1"/>
</dbReference>
<feature type="domain" description="PurM-like N-terminal" evidence="2">
    <location>
        <begin position="43"/>
        <end position="152"/>
    </location>
</feature>
<accession>A0A9D1R601</accession>
<name>A0A9D1R601_9FIRM</name>
<evidence type="ECO:0000313" key="4">
    <source>
        <dbReference type="EMBL" id="HIW81610.1"/>
    </source>
</evidence>
<dbReference type="Pfam" id="PF02769">
    <property type="entry name" value="AIRS_C"/>
    <property type="match status" value="1"/>
</dbReference>
<dbReference type="AlphaFoldDB" id="A0A9D1R601"/>
<dbReference type="InterPro" id="IPR016188">
    <property type="entry name" value="PurM-like_N"/>
</dbReference>
<evidence type="ECO:0000259" key="3">
    <source>
        <dbReference type="Pfam" id="PF02769"/>
    </source>
</evidence>
<dbReference type="InterPro" id="IPR036921">
    <property type="entry name" value="PurM-like_N_sf"/>
</dbReference>
<evidence type="ECO:0000313" key="5">
    <source>
        <dbReference type="Proteomes" id="UP000824265"/>
    </source>
</evidence>
<reference evidence="4" key="2">
    <citation type="submission" date="2021-04" db="EMBL/GenBank/DDBJ databases">
        <authorList>
            <person name="Gilroy R."/>
        </authorList>
    </citation>
    <scope>NUCLEOTIDE SEQUENCE</scope>
    <source>
        <strain evidence="4">CHK195-6426</strain>
    </source>
</reference>
<gene>
    <name evidence="4" type="ORF">H9742_08855</name>
</gene>
<dbReference type="Gene3D" id="3.30.1330.10">
    <property type="entry name" value="PurM-like, N-terminal domain"/>
    <property type="match status" value="1"/>
</dbReference>
<dbReference type="InterPro" id="IPR036676">
    <property type="entry name" value="PurM-like_C_sf"/>
</dbReference>
<dbReference type="SUPFAM" id="SSF55326">
    <property type="entry name" value="PurM N-terminal domain-like"/>
    <property type="match status" value="1"/>
</dbReference>
<dbReference type="Proteomes" id="UP000824265">
    <property type="component" value="Unassembled WGS sequence"/>
</dbReference>
<dbReference type="InterPro" id="IPR011854">
    <property type="entry name" value="HypE"/>
</dbReference>
<comment type="similarity">
    <text evidence="1">Belongs to the HypE family.</text>
</comment>
<reference evidence="4" key="1">
    <citation type="journal article" date="2021" name="PeerJ">
        <title>Extensive microbial diversity within the chicken gut microbiome revealed by metagenomics and culture.</title>
        <authorList>
            <person name="Gilroy R."/>
            <person name="Ravi A."/>
            <person name="Getino M."/>
            <person name="Pursley I."/>
            <person name="Horton D.L."/>
            <person name="Alikhan N.F."/>
            <person name="Baker D."/>
            <person name="Gharbi K."/>
            <person name="Hall N."/>
            <person name="Watson M."/>
            <person name="Adriaenssens E.M."/>
            <person name="Foster-Nyarko E."/>
            <person name="Jarju S."/>
            <person name="Secka A."/>
            <person name="Antonio M."/>
            <person name="Oren A."/>
            <person name="Chaudhuri R.R."/>
            <person name="La Ragione R."/>
            <person name="Hildebrand F."/>
            <person name="Pallen M.J."/>
        </authorList>
    </citation>
    <scope>NUCLEOTIDE SEQUENCE</scope>
    <source>
        <strain evidence="4">CHK195-6426</strain>
    </source>
</reference>
<dbReference type="EMBL" id="DXGH01000049">
    <property type="protein sequence ID" value="HIW81610.1"/>
    <property type="molecule type" value="Genomic_DNA"/>
</dbReference>
<evidence type="ECO:0000259" key="2">
    <source>
        <dbReference type="Pfam" id="PF00586"/>
    </source>
</evidence>